<dbReference type="GO" id="GO:0042558">
    <property type="term" value="P:pteridine-containing compound metabolic process"/>
    <property type="evidence" value="ECO:0007669"/>
    <property type="project" value="InterPro"/>
</dbReference>
<dbReference type="Pfam" id="PF14251">
    <property type="entry name" value="PterinBD-DUF4346"/>
    <property type="match status" value="1"/>
</dbReference>
<dbReference type="NCBIfam" id="TIGR00284">
    <property type="entry name" value="dihydropteroate synthase-like protein"/>
    <property type="match status" value="1"/>
</dbReference>
<evidence type="ECO:0000259" key="1">
    <source>
        <dbReference type="PROSITE" id="PS50972"/>
    </source>
</evidence>
<dbReference type="InterPro" id="IPR000489">
    <property type="entry name" value="Pterin-binding_dom"/>
</dbReference>
<feature type="domain" description="Pterin-binding" evidence="1">
    <location>
        <begin position="133"/>
        <end position="363"/>
    </location>
</feature>
<dbReference type="OrthoDB" id="70327at2157"/>
<name>A0A2U9IBF4_9CREN</name>
<dbReference type="Pfam" id="PF20123">
    <property type="entry name" value="DUF6513"/>
    <property type="match status" value="1"/>
</dbReference>
<dbReference type="GeneID" id="36830646"/>
<dbReference type="KEGG" id="abri:DFR85_00780"/>
<evidence type="ECO:0000313" key="2">
    <source>
        <dbReference type="EMBL" id="AWR93356.1"/>
    </source>
</evidence>
<keyword evidence="3" id="KW-1185">Reference proteome</keyword>
<accession>A0A2U9IBF4</accession>
<evidence type="ECO:0000313" key="3">
    <source>
        <dbReference type="Proteomes" id="UP000248044"/>
    </source>
</evidence>
<dbReference type="EMBL" id="CP029289">
    <property type="protein sequence ID" value="AWR93356.1"/>
    <property type="molecule type" value="Genomic_DNA"/>
</dbReference>
<dbReference type="RefSeq" id="WP_110269240.1">
    <property type="nucleotide sequence ID" value="NZ_CP029289.2"/>
</dbReference>
<dbReference type="SUPFAM" id="SSF51717">
    <property type="entry name" value="Dihydropteroate synthetase-like"/>
    <property type="match status" value="1"/>
</dbReference>
<reference evidence="2 3" key="1">
    <citation type="submission" date="2018-05" db="EMBL/GenBank/DDBJ databases">
        <title>Complete Genome Sequences of Extremely Thermoacidophilic, Metal-Mobilizing Type-Strain Members of the Archaeal Family Sulfolobaceae: Acidianus brierleyi DSM-1651T, Acidianus sulfidivorans DSM-18786T, Metallosphaera hakonensis DSM-7519T, and Metallosphaera prunae DSM-10039T.</title>
        <authorList>
            <person name="Counts J.A."/>
            <person name="Kelly R.M."/>
        </authorList>
    </citation>
    <scope>NUCLEOTIDE SEQUENCE [LARGE SCALE GENOMIC DNA]</scope>
    <source>
        <strain evidence="2 3">DSM 1651</strain>
    </source>
</reference>
<gene>
    <name evidence="2" type="ORF">DFR85_00780</name>
</gene>
<dbReference type="InterPro" id="IPR005236">
    <property type="entry name" value="Dihydropt_synth"/>
</dbReference>
<sequence length="494" mass="55527">MKALVVTGKLAYPIVREVTKKYDNVDVKVLNYPVAALMSIRYILENLKNIDKKYDVIILPGLVNGDVKIIEDTLGIKTFKGTENAWDIPLVFDALDKGIPLSTIDPADEIISRIKEKNIDSYEEKIINNAQIAFDLGVRIPLYPPPFRIFLEMDPKWGCDKIREEIQRTRNFVDVFVIGFPVGHNDNEEVRRKLNIAIDEGVIVGIDAESPSELIYGIKNGAKFVFNLNEINIDKLTEAKKEAAFIVAPFNVENRGDITINLVKKAKNLGYDMLIADPVLSPPLEGLVDSLFEYRKVRKLLPDIPLLMGILNVSELIDADSHGVNALMTSIAGEIGISNLLVMEKGKTKWSSWETKTASKLVGISMLQRKPPKDIGIDLLILKDKKKIEERVNIEKAEVAEYSPPDMDSAGFAKIFKLEDKIGVEFYGKKKISIIGNDGLAIGRKLVKEIDLTPQHALYIGYELAKAEIAMNLDKNYIQDSPLFKKLYVERRNE</sequence>
<dbReference type="AlphaFoldDB" id="A0A2U9IBF4"/>
<proteinExistence type="predicted"/>
<organism evidence="2 3">
    <name type="scientific">Acidianus brierleyi</name>
    <dbReference type="NCBI Taxonomy" id="41673"/>
    <lineage>
        <taxon>Archaea</taxon>
        <taxon>Thermoproteota</taxon>
        <taxon>Thermoprotei</taxon>
        <taxon>Sulfolobales</taxon>
        <taxon>Sulfolobaceae</taxon>
        <taxon>Acidianus</taxon>
    </lineage>
</organism>
<dbReference type="PROSITE" id="PS50972">
    <property type="entry name" value="PTERIN_BINDING"/>
    <property type="match status" value="1"/>
</dbReference>
<dbReference type="InterPro" id="IPR011005">
    <property type="entry name" value="Dihydropteroate_synth-like_sf"/>
</dbReference>
<dbReference type="Proteomes" id="UP000248044">
    <property type="component" value="Chromosome"/>
</dbReference>
<dbReference type="InterPro" id="IPR045406">
    <property type="entry name" value="DUF6513"/>
</dbReference>
<dbReference type="InterPro" id="IPR025595">
    <property type="entry name" value="PterinBD-DUF4346"/>
</dbReference>
<protein>
    <submittedName>
        <fullName evidence="2">Dihydropteroate synthase-like protein</fullName>
    </submittedName>
</protein>